<feature type="domain" description="Enoyl reductase (ER)" evidence="2">
    <location>
        <begin position="19"/>
        <end position="337"/>
    </location>
</feature>
<sequence>MSSQTPPPTMRAWIFSSRGPPRRVLILAPSHPTPSAPTGSSLLIRISHAALNPAGPVLMTLFPSFVRPKFSIPDLDFSGTVLQCGPSAPSKYKLGTRVFGSLIPAKAVLSGKGVLAEYIVVDEETAPMGVVPDGMEMSDAAGLGSCGQTAMFLCRRAGVKEGDRVLVNGASGGVGTMTVQVAKAMGASFVVGVCSGRNEDIVKNIGADDVVDYQTHQPVHEYLARKYGEQQFDVILDTVGSQGLYENSPRHLKIQGIFVNVGSMEGLIWTVWCWLKNTWWPSFLGGVPRKYCMFSTVFNQKTADLVAKHATEGKLKAVVSEVLEMEDALKVCGRTLLLDDADGVSIRATTSS</sequence>
<proteinExistence type="predicted"/>
<evidence type="ECO:0000259" key="2">
    <source>
        <dbReference type="SMART" id="SM00829"/>
    </source>
</evidence>
<evidence type="ECO:0000313" key="3">
    <source>
        <dbReference type="EMBL" id="PMD65570.1"/>
    </source>
</evidence>
<dbReference type="InterPro" id="IPR002364">
    <property type="entry name" value="Quin_OxRdtase/zeta-crystal_CS"/>
</dbReference>
<evidence type="ECO:0000256" key="1">
    <source>
        <dbReference type="ARBA" id="ARBA00023002"/>
    </source>
</evidence>
<dbReference type="PANTHER" id="PTHR11695:SF294">
    <property type="entry name" value="RETICULON-4-INTERACTING PROTEIN 1, MITOCHONDRIAL"/>
    <property type="match status" value="1"/>
</dbReference>
<dbReference type="PROSITE" id="PS01162">
    <property type="entry name" value="QOR_ZETA_CRYSTAL"/>
    <property type="match status" value="1"/>
</dbReference>
<reference evidence="3 4" key="1">
    <citation type="submission" date="2016-04" db="EMBL/GenBank/DDBJ databases">
        <title>A degradative enzymes factory behind the ericoid mycorrhizal symbiosis.</title>
        <authorList>
            <consortium name="DOE Joint Genome Institute"/>
            <person name="Martino E."/>
            <person name="Morin E."/>
            <person name="Grelet G."/>
            <person name="Kuo A."/>
            <person name="Kohler A."/>
            <person name="Daghino S."/>
            <person name="Barry K."/>
            <person name="Choi C."/>
            <person name="Cichocki N."/>
            <person name="Clum A."/>
            <person name="Copeland A."/>
            <person name="Hainaut M."/>
            <person name="Haridas S."/>
            <person name="Labutti K."/>
            <person name="Lindquist E."/>
            <person name="Lipzen A."/>
            <person name="Khouja H.-R."/>
            <person name="Murat C."/>
            <person name="Ohm R."/>
            <person name="Olson A."/>
            <person name="Spatafora J."/>
            <person name="Veneault-Fourrey C."/>
            <person name="Henrissat B."/>
            <person name="Grigoriev I."/>
            <person name="Martin F."/>
            <person name="Perotto S."/>
        </authorList>
    </citation>
    <scope>NUCLEOTIDE SEQUENCE [LARGE SCALE GENOMIC DNA]</scope>
    <source>
        <strain evidence="3 4">E</strain>
    </source>
</reference>
<dbReference type="CDD" id="cd08267">
    <property type="entry name" value="MDR1"/>
    <property type="match status" value="1"/>
</dbReference>
<dbReference type="Gene3D" id="3.90.180.10">
    <property type="entry name" value="Medium-chain alcohol dehydrogenases, catalytic domain"/>
    <property type="match status" value="1"/>
</dbReference>
<dbReference type="SUPFAM" id="SSF50129">
    <property type="entry name" value="GroES-like"/>
    <property type="match status" value="1"/>
</dbReference>
<dbReference type="GO" id="GO:0005739">
    <property type="term" value="C:mitochondrion"/>
    <property type="evidence" value="ECO:0007669"/>
    <property type="project" value="TreeGrafter"/>
</dbReference>
<keyword evidence="1" id="KW-0560">Oxidoreductase</keyword>
<organism evidence="3 4">
    <name type="scientific">Hyaloscypha bicolor E</name>
    <dbReference type="NCBI Taxonomy" id="1095630"/>
    <lineage>
        <taxon>Eukaryota</taxon>
        <taxon>Fungi</taxon>
        <taxon>Dikarya</taxon>
        <taxon>Ascomycota</taxon>
        <taxon>Pezizomycotina</taxon>
        <taxon>Leotiomycetes</taxon>
        <taxon>Helotiales</taxon>
        <taxon>Hyaloscyphaceae</taxon>
        <taxon>Hyaloscypha</taxon>
        <taxon>Hyaloscypha bicolor</taxon>
    </lineage>
</organism>
<dbReference type="EMBL" id="KZ613746">
    <property type="protein sequence ID" value="PMD65570.1"/>
    <property type="molecule type" value="Genomic_DNA"/>
</dbReference>
<dbReference type="SMART" id="SM00829">
    <property type="entry name" value="PKS_ER"/>
    <property type="match status" value="1"/>
</dbReference>
<name>A0A2J6TRB6_9HELO</name>
<dbReference type="SUPFAM" id="SSF51735">
    <property type="entry name" value="NAD(P)-binding Rossmann-fold domains"/>
    <property type="match status" value="1"/>
</dbReference>
<dbReference type="InterPro" id="IPR050700">
    <property type="entry name" value="YIM1/Zinc_Alcohol_DH_Fams"/>
</dbReference>
<dbReference type="InterPro" id="IPR013149">
    <property type="entry name" value="ADH-like_C"/>
</dbReference>
<dbReference type="STRING" id="1095630.A0A2J6TRB6"/>
<dbReference type="Proteomes" id="UP000235371">
    <property type="component" value="Unassembled WGS sequence"/>
</dbReference>
<dbReference type="GeneID" id="36581999"/>
<dbReference type="Pfam" id="PF00107">
    <property type="entry name" value="ADH_zinc_N"/>
    <property type="match status" value="1"/>
</dbReference>
<evidence type="ECO:0000313" key="4">
    <source>
        <dbReference type="Proteomes" id="UP000235371"/>
    </source>
</evidence>
<dbReference type="GO" id="GO:0008270">
    <property type="term" value="F:zinc ion binding"/>
    <property type="evidence" value="ECO:0007669"/>
    <property type="project" value="InterPro"/>
</dbReference>
<accession>A0A2J6TRB6</accession>
<protein>
    <submittedName>
        <fullName evidence="3">NAD(P)-binding protein</fullName>
    </submittedName>
</protein>
<dbReference type="Gene3D" id="3.40.50.720">
    <property type="entry name" value="NAD(P)-binding Rossmann-like Domain"/>
    <property type="match status" value="1"/>
</dbReference>
<dbReference type="InterPro" id="IPR020843">
    <property type="entry name" value="ER"/>
</dbReference>
<dbReference type="OrthoDB" id="3509362at2759"/>
<dbReference type="AlphaFoldDB" id="A0A2J6TRB6"/>
<dbReference type="RefSeq" id="XP_024742474.1">
    <property type="nucleotide sequence ID" value="XM_024873919.1"/>
</dbReference>
<dbReference type="InterPro" id="IPR036291">
    <property type="entry name" value="NAD(P)-bd_dom_sf"/>
</dbReference>
<dbReference type="PANTHER" id="PTHR11695">
    <property type="entry name" value="ALCOHOL DEHYDROGENASE RELATED"/>
    <property type="match status" value="1"/>
</dbReference>
<keyword evidence="4" id="KW-1185">Reference proteome</keyword>
<gene>
    <name evidence="3" type="ORF">K444DRAFT_519037</name>
</gene>
<dbReference type="GO" id="GO:0016491">
    <property type="term" value="F:oxidoreductase activity"/>
    <property type="evidence" value="ECO:0007669"/>
    <property type="project" value="UniProtKB-KW"/>
</dbReference>
<dbReference type="InParanoid" id="A0A2J6TRB6"/>
<dbReference type="InterPro" id="IPR011032">
    <property type="entry name" value="GroES-like_sf"/>
</dbReference>